<feature type="transmembrane region" description="Helical" evidence="1">
    <location>
        <begin position="42"/>
        <end position="61"/>
    </location>
</feature>
<reference evidence="2 3" key="1">
    <citation type="journal article" date="2004" name="Nature">
        <title>Genome sequence of the ultrasmall unicellular red alga Cyanidioschyzon merolae 10D.</title>
        <authorList>
            <person name="Matsuzaki M."/>
            <person name="Misumi O."/>
            <person name="Shin-i T."/>
            <person name="Maruyama S."/>
            <person name="Takahara M."/>
            <person name="Miyagishima S."/>
            <person name="Mori T."/>
            <person name="Nishida K."/>
            <person name="Yagisawa F."/>
            <person name="Nishida K."/>
            <person name="Yoshida Y."/>
            <person name="Nishimura Y."/>
            <person name="Nakao S."/>
            <person name="Kobayashi T."/>
            <person name="Momoyama Y."/>
            <person name="Higashiyama T."/>
            <person name="Minoda A."/>
            <person name="Sano M."/>
            <person name="Nomoto H."/>
            <person name="Oishi K."/>
            <person name="Hayashi H."/>
            <person name="Ohta F."/>
            <person name="Nishizaka S."/>
            <person name="Haga S."/>
            <person name="Miura S."/>
            <person name="Morishita T."/>
            <person name="Kabeya Y."/>
            <person name="Terasawa K."/>
            <person name="Suzuki Y."/>
            <person name="Ishii Y."/>
            <person name="Asakawa S."/>
            <person name="Takano H."/>
            <person name="Ohta N."/>
            <person name="Kuroiwa H."/>
            <person name="Tanaka K."/>
            <person name="Shimizu N."/>
            <person name="Sugano S."/>
            <person name="Sato N."/>
            <person name="Nozaki H."/>
            <person name="Ogasawara N."/>
            <person name="Kohara Y."/>
            <person name="Kuroiwa T."/>
        </authorList>
    </citation>
    <scope>NUCLEOTIDE SEQUENCE [LARGE SCALE GENOMIC DNA]</scope>
    <source>
        <strain evidence="2 3">10D</strain>
    </source>
</reference>
<dbReference type="GeneID" id="16994561"/>
<reference evidence="2 3" key="2">
    <citation type="journal article" date="2007" name="BMC Biol.">
        <title>A 100%-complete sequence reveals unusually simple genomic features in the hot-spring red alga Cyanidioschyzon merolae.</title>
        <authorList>
            <person name="Nozaki H."/>
            <person name="Takano H."/>
            <person name="Misumi O."/>
            <person name="Terasawa K."/>
            <person name="Matsuzaki M."/>
            <person name="Maruyama S."/>
            <person name="Nishida K."/>
            <person name="Yagisawa F."/>
            <person name="Yoshida Y."/>
            <person name="Fujiwara T."/>
            <person name="Takio S."/>
            <person name="Tamura K."/>
            <person name="Chung S.J."/>
            <person name="Nakamura S."/>
            <person name="Kuroiwa H."/>
            <person name="Tanaka K."/>
            <person name="Sato N."/>
            <person name="Kuroiwa T."/>
        </authorList>
    </citation>
    <scope>NUCLEOTIDE SEQUENCE [LARGE SCALE GENOMIC DNA]</scope>
    <source>
        <strain evidence="2 3">10D</strain>
    </source>
</reference>
<dbReference type="OrthoDB" id="526941at2759"/>
<keyword evidence="1" id="KW-0472">Membrane</keyword>
<name>M1VI73_CYAM1</name>
<dbReference type="EMBL" id="AP006494">
    <property type="protein sequence ID" value="BAM80728.1"/>
    <property type="molecule type" value="Genomic_DNA"/>
</dbReference>
<proteinExistence type="predicted"/>
<evidence type="ECO:0000313" key="3">
    <source>
        <dbReference type="Proteomes" id="UP000007014"/>
    </source>
</evidence>
<evidence type="ECO:0000256" key="1">
    <source>
        <dbReference type="SAM" id="Phobius"/>
    </source>
</evidence>
<gene>
    <name evidence="2" type="ORF">CYME_CML118C</name>
</gene>
<organism evidence="2 3">
    <name type="scientific">Cyanidioschyzon merolae (strain NIES-3377 / 10D)</name>
    <name type="common">Unicellular red alga</name>
    <dbReference type="NCBI Taxonomy" id="280699"/>
    <lineage>
        <taxon>Eukaryota</taxon>
        <taxon>Rhodophyta</taxon>
        <taxon>Bangiophyceae</taxon>
        <taxon>Cyanidiales</taxon>
        <taxon>Cyanidiaceae</taxon>
        <taxon>Cyanidioschyzon</taxon>
    </lineage>
</organism>
<dbReference type="Proteomes" id="UP000007014">
    <property type="component" value="Chromosome 12"/>
</dbReference>
<keyword evidence="1" id="KW-1133">Transmembrane helix</keyword>
<dbReference type="RefSeq" id="XP_005536764.1">
    <property type="nucleotide sequence ID" value="XM_005536707.1"/>
</dbReference>
<dbReference type="HOGENOM" id="CLU_424157_0_0_1"/>
<dbReference type="AlphaFoldDB" id="M1VI73"/>
<protein>
    <submittedName>
        <fullName evidence="2">Uncharacterized protein</fullName>
    </submittedName>
</protein>
<keyword evidence="3" id="KW-1185">Reference proteome</keyword>
<evidence type="ECO:0000313" key="2">
    <source>
        <dbReference type="EMBL" id="BAM80728.1"/>
    </source>
</evidence>
<accession>M1VI73</accession>
<dbReference type="eggNOG" id="ENOG502S6HW">
    <property type="taxonomic scope" value="Eukaryota"/>
</dbReference>
<keyword evidence="1" id="KW-0812">Transmembrane</keyword>
<dbReference type="Gramene" id="CML118CT">
    <property type="protein sequence ID" value="CML118CT"/>
    <property type="gene ID" value="CML118C"/>
</dbReference>
<sequence length="646" mass="73382">MNHDPRKNSLHSIRRHGGEVSPVRLDTRQQSRTRFLRPVRRWYVWLGLPLLGLALLCVRWCPSYKIGNLLDDHQDLRIISYAYRESSPHELRNLEFFLRHGVYADPKSLFFIIVNGGTCTPCESADAKRPNVHVLRRENYGYDFGAHGHLLNQLEIQGQLQRLKRLYCINASVRGPFLPKFFRDRPWTAAFDSLMRGNVAAVGASLVCLPKQDAGGPGARLEGFAFALSAEGMLAARRAGVFRSYPSKRDAILYGEFGLTRALFQAGLSVDTLMTKYQRIWNASNELVTCNRNVFPSRHGAVDGVDLHPYETLFMKTQWMMSYPYVLLYSEWMDHPDAPELPDIHRYYHFQHDDQVHPIEPPRVASPLIGDKKLVLVIWDTPNSSVEWENIEHLLASIRLSDSIDYLLVIRDGQVAARVREKRVDRLPNVRIVSEIRSSLNSLCMQGLTILRTNSRYLAYNFFVFITQHARGPVGVWSSNDQWIVSLEEHLRTKQVGLLFSFIHLSGEMLQPDPSFFCMDHRGLHLLLRGSVCDRTDVAGTLLGMKRVASDVLGRSIGFSSLQPGTPVLQNTASLMEPNLRQIFSRPLTELSSEELSDLIFVPVATINKQDSDSERIIAERLRELPGPFSTKLSTQVATNTTSMIS</sequence>
<dbReference type="KEGG" id="cme:CYME_CML118C"/>